<sequence>MSMIRPSDLEPILAGDARARRAFVLELSPLVRAHVTRALLRRRARARRHDVRQEVADMVQEVFAALFEDDAKSLRAWSPERGLSFSSFVGLLCERQVHAILRSGRRSPWRNEATEPAQLDAHMQPGPNLDRRIEQEDMARAVVLRTAGELSPRGQEFLRVLFLEGKAVDDATAQLQVSADVVYAWRTRIIKRARRIGAGLETNFVRAVRFREVAHKKGRAGKETAMIGLSPELEAQLRTLPALLREMAYSITSAQSRLSGPGPAPSDGFSLLEHAWHLADLEREAFAVRIARVLAEDTPELPDFDGDHEAKVRRYRERDLGTAIATFATVRTANLERLAKVAPDAWARTAIQAGVGPITLADLVCRMLDHDRAHAAELLELLVAIGASHARIPALEEMAHAAKPTPCAA</sequence>
<proteinExistence type="predicted"/>
<dbReference type="Pfam" id="PF12867">
    <property type="entry name" value="DinB_2"/>
    <property type="match status" value="1"/>
</dbReference>
<evidence type="ECO:0000259" key="1">
    <source>
        <dbReference type="Pfam" id="PF12867"/>
    </source>
</evidence>
<keyword evidence="3" id="KW-1185">Reference proteome</keyword>
<dbReference type="RefSeq" id="WP_394827839.1">
    <property type="nucleotide sequence ID" value="NZ_CP089984.1"/>
</dbReference>
<organism evidence="2 3">
    <name type="scientific">Pendulispora albinea</name>
    <dbReference type="NCBI Taxonomy" id="2741071"/>
    <lineage>
        <taxon>Bacteria</taxon>
        <taxon>Pseudomonadati</taxon>
        <taxon>Myxococcota</taxon>
        <taxon>Myxococcia</taxon>
        <taxon>Myxococcales</taxon>
        <taxon>Sorangiineae</taxon>
        <taxon>Pendulisporaceae</taxon>
        <taxon>Pendulispora</taxon>
    </lineage>
</organism>
<dbReference type="Gene3D" id="1.20.120.450">
    <property type="entry name" value="dinb family like domain"/>
    <property type="match status" value="1"/>
</dbReference>
<accession>A0ABZ2M557</accession>
<gene>
    <name evidence="2" type="ORF">LZC94_13155</name>
</gene>
<dbReference type="InterPro" id="IPR024775">
    <property type="entry name" value="DinB-like"/>
</dbReference>
<feature type="domain" description="DinB-like" evidence="1">
    <location>
        <begin position="265"/>
        <end position="377"/>
    </location>
</feature>
<protein>
    <submittedName>
        <fullName evidence="2">DinB family protein</fullName>
    </submittedName>
</protein>
<dbReference type="Gene3D" id="1.10.1740.10">
    <property type="match status" value="1"/>
</dbReference>
<evidence type="ECO:0000313" key="2">
    <source>
        <dbReference type="EMBL" id="WXB18197.1"/>
    </source>
</evidence>
<name>A0ABZ2M557_9BACT</name>
<reference evidence="2 3" key="1">
    <citation type="submission" date="2021-12" db="EMBL/GenBank/DDBJ databases">
        <title>Discovery of the Pendulisporaceae a myxobacterial family with distinct sporulation behavior and unique specialized metabolism.</title>
        <authorList>
            <person name="Garcia R."/>
            <person name="Popoff A."/>
            <person name="Bader C.D."/>
            <person name="Loehr J."/>
            <person name="Walesch S."/>
            <person name="Walt C."/>
            <person name="Boldt J."/>
            <person name="Bunk B."/>
            <person name="Haeckl F.J.F.P.J."/>
            <person name="Gunesch A.P."/>
            <person name="Birkelbach J."/>
            <person name="Nuebel U."/>
            <person name="Pietschmann T."/>
            <person name="Bach T."/>
            <person name="Mueller R."/>
        </authorList>
    </citation>
    <scope>NUCLEOTIDE SEQUENCE [LARGE SCALE GENOMIC DNA]</scope>
    <source>
        <strain evidence="2 3">MSr11954</strain>
    </source>
</reference>
<dbReference type="EMBL" id="CP089984">
    <property type="protein sequence ID" value="WXB18197.1"/>
    <property type="molecule type" value="Genomic_DNA"/>
</dbReference>
<dbReference type="Proteomes" id="UP001370348">
    <property type="component" value="Chromosome"/>
</dbReference>
<dbReference type="InterPro" id="IPR034660">
    <property type="entry name" value="DinB/YfiT-like"/>
</dbReference>
<evidence type="ECO:0000313" key="3">
    <source>
        <dbReference type="Proteomes" id="UP001370348"/>
    </source>
</evidence>
<dbReference type="SUPFAM" id="SSF109854">
    <property type="entry name" value="DinB/YfiT-like putative metalloenzymes"/>
    <property type="match status" value="1"/>
</dbReference>